<keyword evidence="2" id="KW-1185">Reference proteome</keyword>
<protein>
    <submittedName>
        <fullName evidence="1">Uncharacterized protein</fullName>
    </submittedName>
</protein>
<evidence type="ECO:0000313" key="2">
    <source>
        <dbReference type="Proteomes" id="UP001186974"/>
    </source>
</evidence>
<evidence type="ECO:0000313" key="1">
    <source>
        <dbReference type="EMBL" id="KAK3055418.1"/>
    </source>
</evidence>
<comment type="caution">
    <text evidence="1">The sequence shown here is derived from an EMBL/GenBank/DDBJ whole genome shotgun (WGS) entry which is preliminary data.</text>
</comment>
<dbReference type="EMBL" id="JAWDJW010009799">
    <property type="protein sequence ID" value="KAK3055418.1"/>
    <property type="molecule type" value="Genomic_DNA"/>
</dbReference>
<accession>A0ACC3CY44</accession>
<gene>
    <name evidence="1" type="ORF">LTS18_011793</name>
</gene>
<name>A0ACC3CY44_9PEZI</name>
<reference evidence="1" key="1">
    <citation type="submission" date="2024-09" db="EMBL/GenBank/DDBJ databases">
        <title>Black Yeasts Isolated from many extreme environments.</title>
        <authorList>
            <person name="Coleine C."/>
            <person name="Stajich J.E."/>
            <person name="Selbmann L."/>
        </authorList>
    </citation>
    <scope>NUCLEOTIDE SEQUENCE</scope>
    <source>
        <strain evidence="1">CCFEE 5737</strain>
    </source>
</reference>
<proteinExistence type="predicted"/>
<dbReference type="Proteomes" id="UP001186974">
    <property type="component" value="Unassembled WGS sequence"/>
</dbReference>
<organism evidence="1 2">
    <name type="scientific">Coniosporium uncinatum</name>
    <dbReference type="NCBI Taxonomy" id="93489"/>
    <lineage>
        <taxon>Eukaryota</taxon>
        <taxon>Fungi</taxon>
        <taxon>Dikarya</taxon>
        <taxon>Ascomycota</taxon>
        <taxon>Pezizomycotina</taxon>
        <taxon>Dothideomycetes</taxon>
        <taxon>Dothideomycetes incertae sedis</taxon>
        <taxon>Coniosporium</taxon>
    </lineage>
</organism>
<sequence length="354" mass="39435">MVGANPINDKYGFRYWNNPGAFVEHIVPGSTGGFLGVISAMVQASFTICGPEYISMVAGETERPRRVLPAAFKSFVWRMLVFFVGGALCIGILIPSDDPTLAGILSGDKKGSGTGAASPYVIACERLRISGFPHLLNAMILTSVFSSGNGITYAATRSLYGMAIEGRAPRFFAYTTKNGVPLFAAFGALSFCLLAFLQVSNSSASVLTWLVYLITACQLLNYMGTCITYLHFRKACQVQGFPRESLSFKARLQPYATYYAIFMLVLFMLLLGYDLFFPGNWSYLYFFLDYSMLVAFPLAILGWKLIKKTKYVRAAEADLTLGNTKREIDDYEIVAEIEYKPQKWWERMTQKITE</sequence>